<proteinExistence type="predicted"/>
<evidence type="ECO:0000313" key="2">
    <source>
        <dbReference type="Proteomes" id="UP001162501"/>
    </source>
</evidence>
<protein>
    <submittedName>
        <fullName evidence="1">Uncharacterized protein</fullName>
    </submittedName>
</protein>
<reference evidence="1" key="2">
    <citation type="submission" date="2025-03" db="EMBL/GenBank/DDBJ databases">
        <authorList>
            <consortium name="ELIXIR-Norway"/>
            <consortium name="Elixir Norway"/>
        </authorList>
    </citation>
    <scope>NUCLEOTIDE SEQUENCE</scope>
</reference>
<reference evidence="1" key="1">
    <citation type="submission" date="2023-05" db="EMBL/GenBank/DDBJ databases">
        <authorList>
            <consortium name="ELIXIR-Norway"/>
        </authorList>
    </citation>
    <scope>NUCLEOTIDE SEQUENCE</scope>
</reference>
<accession>A0AC60AA65</accession>
<gene>
    <name evidence="1" type="ORF">MRATA1EN22A_LOCUS27802</name>
</gene>
<sequence>MPPALASCWVSLVRVLYEHGNEDPFWFCSPLAFLWPVLLFLQMLGVLSTVVPLRSACPSAKRRLAFPCALWDGECCWGLDLHPGTLHLDASPLKGERLLCSLSS</sequence>
<organism evidence="1 2">
    <name type="scientific">Rangifer tarandus platyrhynchus</name>
    <name type="common">Svalbard reindeer</name>
    <dbReference type="NCBI Taxonomy" id="3082113"/>
    <lineage>
        <taxon>Eukaryota</taxon>
        <taxon>Metazoa</taxon>
        <taxon>Chordata</taxon>
        <taxon>Craniata</taxon>
        <taxon>Vertebrata</taxon>
        <taxon>Euteleostomi</taxon>
        <taxon>Mammalia</taxon>
        <taxon>Eutheria</taxon>
        <taxon>Laurasiatheria</taxon>
        <taxon>Artiodactyla</taxon>
        <taxon>Ruminantia</taxon>
        <taxon>Pecora</taxon>
        <taxon>Cervidae</taxon>
        <taxon>Odocoileinae</taxon>
        <taxon>Rangifer</taxon>
    </lineage>
</organism>
<dbReference type="EMBL" id="OX596093">
    <property type="protein sequence ID" value="CAN0568405.1"/>
    <property type="molecule type" value="Genomic_DNA"/>
</dbReference>
<evidence type="ECO:0000313" key="1">
    <source>
        <dbReference type="EMBL" id="CAN0568405.1"/>
    </source>
</evidence>
<name>A0AC60AA65_RANTA</name>
<dbReference type="Proteomes" id="UP001162501">
    <property type="component" value="Chromosome 9"/>
</dbReference>